<dbReference type="EMBL" id="CP053564">
    <property type="protein sequence ID" value="QJY49732.1"/>
    <property type="molecule type" value="Genomic_DNA"/>
</dbReference>
<dbReference type="InterPro" id="IPR050770">
    <property type="entry name" value="Intradiol_RC_Dioxygenase"/>
</dbReference>
<dbReference type="PANTHER" id="PTHR33711">
    <property type="entry name" value="DIOXYGENASE, PUTATIVE (AFU_ORTHOLOGUE AFUA_2G02910)-RELATED"/>
    <property type="match status" value="1"/>
</dbReference>
<dbReference type="RefSeq" id="WP_172166229.1">
    <property type="nucleotide sequence ID" value="NZ_CP053564.1"/>
</dbReference>
<dbReference type="GO" id="GO:0018576">
    <property type="term" value="F:catechol 1,2-dioxygenase activity"/>
    <property type="evidence" value="ECO:0007669"/>
    <property type="project" value="InterPro"/>
</dbReference>
<dbReference type="Pfam" id="PF00775">
    <property type="entry name" value="Dioxygenase_C"/>
    <property type="match status" value="1"/>
</dbReference>
<keyword evidence="4 8" id="KW-0223">Dioxygenase</keyword>
<dbReference type="Gene3D" id="2.60.130.10">
    <property type="entry name" value="Aromatic compound dioxygenase"/>
    <property type="match status" value="1"/>
</dbReference>
<dbReference type="AlphaFoldDB" id="A0A6M6JT09"/>
<evidence type="ECO:0000256" key="6">
    <source>
        <dbReference type="ARBA" id="ARBA00023004"/>
    </source>
</evidence>
<dbReference type="InterPro" id="IPR015889">
    <property type="entry name" value="Intradiol_dOase_core"/>
</dbReference>
<organism evidence="8 9">
    <name type="scientific">Pseudonocardia broussonetiae</name>
    <dbReference type="NCBI Taxonomy" id="2736640"/>
    <lineage>
        <taxon>Bacteria</taxon>
        <taxon>Bacillati</taxon>
        <taxon>Actinomycetota</taxon>
        <taxon>Actinomycetes</taxon>
        <taxon>Pseudonocardiales</taxon>
        <taxon>Pseudonocardiaceae</taxon>
        <taxon>Pseudonocardia</taxon>
    </lineage>
</organism>
<keyword evidence="3" id="KW-0479">Metal-binding</keyword>
<evidence type="ECO:0000256" key="1">
    <source>
        <dbReference type="ARBA" id="ARBA00001965"/>
    </source>
</evidence>
<dbReference type="GO" id="GO:0008199">
    <property type="term" value="F:ferric iron binding"/>
    <property type="evidence" value="ECO:0007669"/>
    <property type="project" value="InterPro"/>
</dbReference>
<dbReference type="KEGG" id="pbro:HOP40_31480"/>
<accession>A0A6M6JT09</accession>
<evidence type="ECO:0000256" key="2">
    <source>
        <dbReference type="ARBA" id="ARBA00007825"/>
    </source>
</evidence>
<protein>
    <submittedName>
        <fullName evidence="8">Catechol 1,2-dioxygenase</fullName>
    </submittedName>
</protein>
<comment type="similarity">
    <text evidence="2">Belongs to the intradiol ring-cleavage dioxygenase family.</text>
</comment>
<dbReference type="Pfam" id="PF04444">
    <property type="entry name" value="Dioxygenase_N"/>
    <property type="match status" value="1"/>
</dbReference>
<evidence type="ECO:0000259" key="7">
    <source>
        <dbReference type="PROSITE" id="PS00083"/>
    </source>
</evidence>
<evidence type="ECO:0000313" key="9">
    <source>
        <dbReference type="Proteomes" id="UP000505377"/>
    </source>
</evidence>
<dbReference type="GO" id="GO:0009712">
    <property type="term" value="P:catechol-containing compound metabolic process"/>
    <property type="evidence" value="ECO:0007669"/>
    <property type="project" value="InterPro"/>
</dbReference>
<feature type="domain" description="Intradiol ring-cleavage dioxygenases" evidence="7">
    <location>
        <begin position="164"/>
        <end position="192"/>
    </location>
</feature>
<dbReference type="InterPro" id="IPR000627">
    <property type="entry name" value="Intradiol_dOase_C"/>
</dbReference>
<evidence type="ECO:0000256" key="3">
    <source>
        <dbReference type="ARBA" id="ARBA00022723"/>
    </source>
</evidence>
<keyword evidence="5" id="KW-0560">Oxidoreductase</keyword>
<reference evidence="8 9" key="1">
    <citation type="submission" date="2020-05" db="EMBL/GenBank/DDBJ databases">
        <authorList>
            <person name="Mo P."/>
        </authorList>
    </citation>
    <scope>NUCLEOTIDE SEQUENCE [LARGE SCALE GENOMIC DNA]</scope>
    <source>
        <strain evidence="8 9">Gen01</strain>
    </source>
</reference>
<comment type="cofactor">
    <cofactor evidence="1">
        <name>Fe(3+)</name>
        <dbReference type="ChEBI" id="CHEBI:29034"/>
    </cofactor>
</comment>
<proteinExistence type="inferred from homology"/>
<dbReference type="Proteomes" id="UP000505377">
    <property type="component" value="Chromosome"/>
</dbReference>
<dbReference type="PROSITE" id="PS00083">
    <property type="entry name" value="INTRADIOL_DIOXYGENAS"/>
    <property type="match status" value="1"/>
</dbReference>
<keyword evidence="9" id="KW-1185">Reference proteome</keyword>
<keyword evidence="6" id="KW-0408">Iron</keyword>
<dbReference type="InterPro" id="IPR007535">
    <property type="entry name" value="Catechol_dOase_N"/>
</dbReference>
<dbReference type="PANTHER" id="PTHR33711:SF7">
    <property type="entry name" value="INTRADIOL RING-CLEAVAGE DIOXYGENASES DOMAIN-CONTAINING PROTEIN-RELATED"/>
    <property type="match status" value="1"/>
</dbReference>
<gene>
    <name evidence="8" type="ORF">HOP40_31480</name>
</gene>
<evidence type="ECO:0000313" key="8">
    <source>
        <dbReference type="EMBL" id="QJY49732.1"/>
    </source>
</evidence>
<name>A0A6M6JT09_9PSEU</name>
<sequence>MDPVTAGTVTAGTVTAGTVTADTVTADTVTADTVTADTVTADSITDAATARWGTAHDPRTGEVLTALVRHLHEFAREVRLTEAEWMAAIRWLTATGQISDEKREEFILASDVLGLSMLVVQMNHELDPSATPATVLGPFHIDGSPELGFGEDMSEGLPGAPLYLAGTVRGLDGTPVGGAVLDVWQADEDGAYEAQLPVEEARLRAKYTARADGTYCVRTIAPKGYSIPMDGPVGELVSRTDISHYRPAHVHVLLDVPGFHPLITHLFQEGAQYLDSDVVFGTKPELVVAFEPREPGPTPDGGTSDVPWLEARYDFVLQAAG</sequence>
<dbReference type="SUPFAM" id="SSF49482">
    <property type="entry name" value="Aromatic compound dioxygenase"/>
    <property type="match status" value="1"/>
</dbReference>
<evidence type="ECO:0000256" key="5">
    <source>
        <dbReference type="ARBA" id="ARBA00023002"/>
    </source>
</evidence>
<evidence type="ECO:0000256" key="4">
    <source>
        <dbReference type="ARBA" id="ARBA00022964"/>
    </source>
</evidence>